<keyword evidence="3" id="KW-1185">Reference proteome</keyword>
<feature type="signal peptide" evidence="1">
    <location>
        <begin position="1"/>
        <end position="27"/>
    </location>
</feature>
<dbReference type="EMBL" id="JAVDXQ010000005">
    <property type="protein sequence ID" value="MDR7298499.1"/>
    <property type="molecule type" value="Genomic_DNA"/>
</dbReference>
<reference evidence="2 3" key="1">
    <citation type="submission" date="2023-07" db="EMBL/GenBank/DDBJ databases">
        <title>Sorghum-associated microbial communities from plants grown in Nebraska, USA.</title>
        <authorList>
            <person name="Schachtman D."/>
        </authorList>
    </citation>
    <scope>NUCLEOTIDE SEQUENCE [LARGE SCALE GENOMIC DNA]</scope>
    <source>
        <strain evidence="2 3">BE310</strain>
    </source>
</reference>
<evidence type="ECO:0000313" key="2">
    <source>
        <dbReference type="EMBL" id="MDR7298499.1"/>
    </source>
</evidence>
<evidence type="ECO:0000256" key="1">
    <source>
        <dbReference type="SAM" id="SignalP"/>
    </source>
</evidence>
<dbReference type="Proteomes" id="UP001180536">
    <property type="component" value="Unassembled WGS sequence"/>
</dbReference>
<dbReference type="Pfam" id="PF13689">
    <property type="entry name" value="DUF4154"/>
    <property type="match status" value="1"/>
</dbReference>
<comment type="caution">
    <text evidence="2">The sequence shown here is derived from an EMBL/GenBank/DDBJ whole genome shotgun (WGS) entry which is preliminary data.</text>
</comment>
<name>A0ABU1ZD08_9BURK</name>
<keyword evidence="1" id="KW-0732">Signal</keyword>
<gene>
    <name evidence="2" type="ORF">J2X16_003862</name>
</gene>
<proteinExistence type="predicted"/>
<organism evidence="2 3">
    <name type="scientific">Pelomonas aquatica</name>
    <dbReference type="NCBI Taxonomy" id="431058"/>
    <lineage>
        <taxon>Bacteria</taxon>
        <taxon>Pseudomonadati</taxon>
        <taxon>Pseudomonadota</taxon>
        <taxon>Betaproteobacteria</taxon>
        <taxon>Burkholderiales</taxon>
        <taxon>Sphaerotilaceae</taxon>
        <taxon>Roseateles</taxon>
    </lineage>
</organism>
<protein>
    <recommendedName>
        <fullName evidence="4">DUF4154 domain-containing protein</fullName>
    </recommendedName>
</protein>
<accession>A0ABU1ZD08</accession>
<evidence type="ECO:0000313" key="3">
    <source>
        <dbReference type="Proteomes" id="UP001180536"/>
    </source>
</evidence>
<evidence type="ECO:0008006" key="4">
    <source>
        <dbReference type="Google" id="ProtNLM"/>
    </source>
</evidence>
<feature type="chain" id="PRO_5047218838" description="DUF4154 domain-containing protein" evidence="1">
    <location>
        <begin position="28"/>
        <end position="192"/>
    </location>
</feature>
<sequence length="192" mass="20715">MTMAARIVGRAATLAALACAFGVPAGAQSTLVERQSKVEAAFLRNFARYVSWPAQAFTDESGPWNVCVIDDNHFDASLEQTFQGRLEQGRPFAVRRAVSPEALSSCHIVFVGGVSPALRRAALTQVRGRPVLTVGNTPDFLAEGGVVRLLAGERIEMSINLDQARRASLGIPAKLLEVSNEVLENGSLRRLR</sequence>
<dbReference type="InterPro" id="IPR025293">
    <property type="entry name" value="YfiR/HmsC-like"/>
</dbReference>